<evidence type="ECO:0000313" key="1">
    <source>
        <dbReference type="EMBL" id="KAL0929362.1"/>
    </source>
</evidence>
<accession>A0ACC3YC04</accession>
<dbReference type="Proteomes" id="UP000805649">
    <property type="component" value="Unassembled WGS sequence"/>
</dbReference>
<name>A0ACC3YC04_COLTU</name>
<reference evidence="1 2" key="1">
    <citation type="journal article" date="2020" name="Phytopathology">
        <title>Genome Sequence Resources of Colletotrichum truncatum, C. plurivorum, C. musicola, and C. sojae: Four Species Pathogenic to Soybean (Glycine max).</title>
        <authorList>
            <person name="Rogerio F."/>
            <person name="Boufleur T.R."/>
            <person name="Ciampi-Guillardi M."/>
            <person name="Sukno S.A."/>
            <person name="Thon M.R."/>
            <person name="Massola Junior N.S."/>
            <person name="Baroncelli R."/>
        </authorList>
    </citation>
    <scope>NUCLEOTIDE SEQUENCE [LARGE SCALE GENOMIC DNA]</scope>
    <source>
        <strain evidence="1 2">CMES1059</strain>
    </source>
</reference>
<protein>
    <submittedName>
        <fullName evidence="1">Histone H3</fullName>
    </submittedName>
</protein>
<comment type="caution">
    <text evidence="1">The sequence shown here is derived from an EMBL/GenBank/DDBJ whole genome shotgun (WGS) entry which is preliminary data.</text>
</comment>
<evidence type="ECO:0000313" key="2">
    <source>
        <dbReference type="Proteomes" id="UP000805649"/>
    </source>
</evidence>
<proteinExistence type="predicted"/>
<dbReference type="EMBL" id="VUJX02000018">
    <property type="protein sequence ID" value="KAL0929362.1"/>
    <property type="molecule type" value="Genomic_DNA"/>
</dbReference>
<sequence length="231" mass="26437">MPRLSTSPVSDQSSPLTVEGSSPPNSYPSSSARGNPLKQPITEIRETPPRSSSHATYYSQASPDLSQPELPPLKRNFATKLARRTDTGQPPTIARKDQLNFAPKKQLKAARKKPVQITKRQKVRRWRPGTNALREIRKYQKTTNLLIPRSSFARVVREITLDLLLRNRHNIRYQSMAIEALHEISEQFLINMFENANLYAIHAKRVTLQKKDLDLVKQLMKKMGAWSARLF</sequence>
<organism evidence="1 2">
    <name type="scientific">Colletotrichum truncatum</name>
    <name type="common">Anthracnose fungus</name>
    <name type="synonym">Colletotrichum capsici</name>
    <dbReference type="NCBI Taxonomy" id="5467"/>
    <lineage>
        <taxon>Eukaryota</taxon>
        <taxon>Fungi</taxon>
        <taxon>Dikarya</taxon>
        <taxon>Ascomycota</taxon>
        <taxon>Pezizomycotina</taxon>
        <taxon>Sordariomycetes</taxon>
        <taxon>Hypocreomycetidae</taxon>
        <taxon>Glomerellales</taxon>
        <taxon>Glomerellaceae</taxon>
        <taxon>Colletotrichum</taxon>
        <taxon>Colletotrichum truncatum species complex</taxon>
    </lineage>
</organism>
<keyword evidence="2" id="KW-1185">Reference proteome</keyword>
<gene>
    <name evidence="1" type="ORF">CTRU02_215718</name>
</gene>